<proteinExistence type="predicted"/>
<dbReference type="SUPFAM" id="SSF52047">
    <property type="entry name" value="RNI-like"/>
    <property type="match status" value="1"/>
</dbReference>
<protein>
    <recommendedName>
        <fullName evidence="2">U2A'/phosphoprotein 32 family A C-terminal domain-containing protein</fullName>
    </recommendedName>
</protein>
<evidence type="ECO:0008006" key="2">
    <source>
        <dbReference type="Google" id="ProtNLM"/>
    </source>
</evidence>
<reference evidence="1" key="1">
    <citation type="submission" date="2018-05" db="EMBL/GenBank/DDBJ databases">
        <authorList>
            <person name="Lanie J.A."/>
            <person name="Ng W.-L."/>
            <person name="Kazmierczak K.M."/>
            <person name="Andrzejewski T.M."/>
            <person name="Davidsen T.M."/>
            <person name="Wayne K.J."/>
            <person name="Tettelin H."/>
            <person name="Glass J.I."/>
            <person name="Rusch D."/>
            <person name="Podicherti R."/>
            <person name="Tsui H.-C.T."/>
            <person name="Winkler M.E."/>
        </authorList>
    </citation>
    <scope>NUCLEOTIDE SEQUENCE</scope>
</reference>
<name>A0A383F4N6_9ZZZZ</name>
<accession>A0A383F4N6</accession>
<dbReference type="Gene3D" id="3.80.10.10">
    <property type="entry name" value="Ribonuclease Inhibitor"/>
    <property type="match status" value="1"/>
</dbReference>
<dbReference type="EMBL" id="UINC01231419">
    <property type="protein sequence ID" value="SVE63941.1"/>
    <property type="molecule type" value="Genomic_DNA"/>
</dbReference>
<dbReference type="AlphaFoldDB" id="A0A383F4N6"/>
<organism evidence="1">
    <name type="scientific">marine metagenome</name>
    <dbReference type="NCBI Taxonomy" id="408172"/>
    <lineage>
        <taxon>unclassified sequences</taxon>
        <taxon>metagenomes</taxon>
        <taxon>ecological metagenomes</taxon>
    </lineage>
</organism>
<sequence>GVKALAESPSMSNLKKLNLYGNLVEDEGAIAIAESKTLSKLRYLFPTSNRVRKQGIEALKEARCRTRLCHLHLDDLDDFIYQDDEEDSDQINSWDELEARFTESLNDEED</sequence>
<gene>
    <name evidence="1" type="ORF">METZ01_LOCUS516795</name>
</gene>
<feature type="non-terminal residue" evidence="1">
    <location>
        <position position="1"/>
    </location>
</feature>
<dbReference type="InterPro" id="IPR032675">
    <property type="entry name" value="LRR_dom_sf"/>
</dbReference>
<evidence type="ECO:0000313" key="1">
    <source>
        <dbReference type="EMBL" id="SVE63941.1"/>
    </source>
</evidence>